<gene>
    <name evidence="1" type="ORF">SAMN05443665_1008164</name>
</gene>
<reference evidence="1 2" key="1">
    <citation type="submission" date="2017-06" db="EMBL/GenBank/DDBJ databases">
        <authorList>
            <person name="Kim H.J."/>
            <person name="Triplett B.A."/>
        </authorList>
    </citation>
    <scope>NUCLEOTIDE SEQUENCE [LARGE SCALE GENOMIC DNA]</scope>
    <source>
        <strain evidence="1 2">DSM 44715</strain>
    </source>
</reference>
<dbReference type="InterPro" id="IPR011050">
    <property type="entry name" value="Pectin_lyase_fold/virulence"/>
</dbReference>
<dbReference type="Proteomes" id="UP000198318">
    <property type="component" value="Unassembled WGS sequence"/>
</dbReference>
<evidence type="ECO:0000313" key="1">
    <source>
        <dbReference type="EMBL" id="SNS73885.1"/>
    </source>
</evidence>
<dbReference type="AlphaFoldDB" id="A0A239GYD7"/>
<proteinExistence type="predicted"/>
<dbReference type="EMBL" id="FZOR01000008">
    <property type="protein sequence ID" value="SNS73885.1"/>
    <property type="molecule type" value="Genomic_DNA"/>
</dbReference>
<dbReference type="OrthoDB" id="3463269at2"/>
<protein>
    <recommendedName>
        <fullName evidence="3">Right handed beta helix region</fullName>
    </recommendedName>
</protein>
<dbReference type="RefSeq" id="WP_089325955.1">
    <property type="nucleotide sequence ID" value="NZ_FZOR01000008.1"/>
</dbReference>
<name>A0A239GYD7_9ACTN</name>
<dbReference type="SUPFAM" id="SSF51126">
    <property type="entry name" value="Pectin lyase-like"/>
    <property type="match status" value="1"/>
</dbReference>
<accession>A0A239GYD7</accession>
<evidence type="ECO:0008006" key="3">
    <source>
        <dbReference type="Google" id="ProtNLM"/>
    </source>
</evidence>
<keyword evidence="2" id="KW-1185">Reference proteome</keyword>
<evidence type="ECO:0000313" key="2">
    <source>
        <dbReference type="Proteomes" id="UP000198318"/>
    </source>
</evidence>
<organism evidence="1 2">
    <name type="scientific">Actinomadura meyerae</name>
    <dbReference type="NCBI Taxonomy" id="240840"/>
    <lineage>
        <taxon>Bacteria</taxon>
        <taxon>Bacillati</taxon>
        <taxon>Actinomycetota</taxon>
        <taxon>Actinomycetes</taxon>
        <taxon>Streptosporangiales</taxon>
        <taxon>Thermomonosporaceae</taxon>
        <taxon>Actinomadura</taxon>
    </lineage>
</organism>
<sequence>MAGPVPLEDFAGATDDERLTRALSYAGAQTHKPVILLAQHRQYSFARTRKMYNGFALAGPPASGSEFRYNGKVKISTPGSGWLDMSGSQLKGISIRDLSFEGNAESSFFVDKTNTQTVLWASHLHNLGFSLFKHVIWGAHTAVTFSGYWDVNNCYDTEFKLWGSDNNYWPDGMLLDSPNHPAGERYHLWLPHLSKSGVGPVYVTGKHHVTPMRIDGGRGLVVSGARLEAQAGNPTYGSQLVITGGKFIRLRDLFFFNGMAKPGALRDPSKHRGIVTITGGGDVLFDGCVFSDGDGSQTGSTPAGTPEVYVAGGKRIRIRDHQSSRTPRIVRAASVPASAIVTDPDLTVTTG</sequence>